<keyword evidence="2" id="KW-1185">Reference proteome</keyword>
<proteinExistence type="predicted"/>
<evidence type="ECO:0008006" key="3">
    <source>
        <dbReference type="Google" id="ProtNLM"/>
    </source>
</evidence>
<dbReference type="AlphaFoldDB" id="A0A6A4I2X7"/>
<name>A0A6A4I2X7_9AGAR</name>
<reference evidence="1" key="1">
    <citation type="journal article" date="2019" name="Environ. Microbiol.">
        <title>Fungal ecological strategies reflected in gene transcription - a case study of two litter decomposers.</title>
        <authorList>
            <person name="Barbi F."/>
            <person name="Kohler A."/>
            <person name="Barry K."/>
            <person name="Baskaran P."/>
            <person name="Daum C."/>
            <person name="Fauchery L."/>
            <person name="Ihrmark K."/>
            <person name="Kuo A."/>
            <person name="LaButti K."/>
            <person name="Lipzen A."/>
            <person name="Morin E."/>
            <person name="Grigoriev I.V."/>
            <person name="Henrissat B."/>
            <person name="Lindahl B."/>
            <person name="Martin F."/>
        </authorList>
    </citation>
    <scope>NUCLEOTIDE SEQUENCE</scope>
    <source>
        <strain evidence="1">JB14</strain>
    </source>
</reference>
<dbReference type="Proteomes" id="UP000799118">
    <property type="component" value="Unassembled WGS sequence"/>
</dbReference>
<protein>
    <recommendedName>
        <fullName evidence="3">ABM domain-containing protein</fullName>
    </recommendedName>
</protein>
<sequence>MSFSDLLYPKTTTSGKLVIMATLKVLPGNEDRMAEVLHAAQSAALLEAATAEFRVTRLLEADGTPTSTFMTFRSILKLNTGLCLLGDFAEHLKAAQSLATLKAFTEEGIMASPPELNYCNEI</sequence>
<evidence type="ECO:0000313" key="1">
    <source>
        <dbReference type="EMBL" id="KAE9404771.1"/>
    </source>
</evidence>
<organism evidence="1 2">
    <name type="scientific">Gymnopus androsaceus JB14</name>
    <dbReference type="NCBI Taxonomy" id="1447944"/>
    <lineage>
        <taxon>Eukaryota</taxon>
        <taxon>Fungi</taxon>
        <taxon>Dikarya</taxon>
        <taxon>Basidiomycota</taxon>
        <taxon>Agaricomycotina</taxon>
        <taxon>Agaricomycetes</taxon>
        <taxon>Agaricomycetidae</taxon>
        <taxon>Agaricales</taxon>
        <taxon>Marasmiineae</taxon>
        <taxon>Omphalotaceae</taxon>
        <taxon>Gymnopus</taxon>
    </lineage>
</organism>
<accession>A0A6A4I2X7</accession>
<evidence type="ECO:0000313" key="2">
    <source>
        <dbReference type="Proteomes" id="UP000799118"/>
    </source>
</evidence>
<gene>
    <name evidence="1" type="ORF">BT96DRAFT_935446</name>
</gene>
<dbReference type="EMBL" id="ML769414">
    <property type="protein sequence ID" value="KAE9404771.1"/>
    <property type="molecule type" value="Genomic_DNA"/>
</dbReference>